<dbReference type="PANTHER" id="PTHR24092">
    <property type="entry name" value="PROBABLE PHOSPHOLIPID-TRANSPORTING ATPASE"/>
    <property type="match status" value="1"/>
</dbReference>
<dbReference type="Pfam" id="PF16209">
    <property type="entry name" value="PhoLip_ATPase_N"/>
    <property type="match status" value="1"/>
</dbReference>
<organism evidence="3">
    <name type="scientific">Micrurus carvalhoi</name>
    <dbReference type="NCBI Taxonomy" id="3147026"/>
    <lineage>
        <taxon>Eukaryota</taxon>
        <taxon>Metazoa</taxon>
        <taxon>Chordata</taxon>
        <taxon>Craniata</taxon>
        <taxon>Vertebrata</taxon>
        <taxon>Euteleostomi</taxon>
        <taxon>Lepidosauria</taxon>
        <taxon>Squamata</taxon>
        <taxon>Bifurcata</taxon>
        <taxon>Unidentata</taxon>
        <taxon>Episquamata</taxon>
        <taxon>Toxicofera</taxon>
        <taxon>Serpentes</taxon>
        <taxon>Colubroidea</taxon>
        <taxon>Elapidae</taxon>
        <taxon>Elapinae</taxon>
        <taxon>Micrurus</taxon>
    </lineage>
</organism>
<feature type="transmembrane region" description="Helical" evidence="1">
    <location>
        <begin position="78"/>
        <end position="105"/>
    </location>
</feature>
<dbReference type="InterPro" id="IPR032631">
    <property type="entry name" value="P-type_ATPase_N"/>
</dbReference>
<keyword evidence="1" id="KW-0812">Transmembrane</keyword>
<dbReference type="GO" id="GO:0005886">
    <property type="term" value="C:plasma membrane"/>
    <property type="evidence" value="ECO:0007669"/>
    <property type="project" value="TreeGrafter"/>
</dbReference>
<dbReference type="GO" id="GO:0005802">
    <property type="term" value="C:trans-Golgi network"/>
    <property type="evidence" value="ECO:0007669"/>
    <property type="project" value="TreeGrafter"/>
</dbReference>
<name>A0A2H6NAE7_9SAUR</name>
<evidence type="ECO:0000313" key="3">
    <source>
        <dbReference type="EMBL" id="LAA26018.1"/>
    </source>
</evidence>
<dbReference type="GO" id="GO:0140326">
    <property type="term" value="F:ATPase-coupled intramembrane lipid transporter activity"/>
    <property type="evidence" value="ECO:0007669"/>
    <property type="project" value="TreeGrafter"/>
</dbReference>
<proteinExistence type="predicted"/>
<evidence type="ECO:0000259" key="2">
    <source>
        <dbReference type="Pfam" id="PF16209"/>
    </source>
</evidence>
<protein>
    <recommendedName>
        <fullName evidence="2">P-type ATPase N-terminal domain-containing protein</fullName>
    </recommendedName>
</protein>
<dbReference type="GO" id="GO:0045332">
    <property type="term" value="P:phospholipid translocation"/>
    <property type="evidence" value="ECO:0007669"/>
    <property type="project" value="TreeGrafter"/>
</dbReference>
<dbReference type="EMBL" id="IACI01051070">
    <property type="protein sequence ID" value="LAA26018.1"/>
    <property type="molecule type" value="Transcribed_RNA"/>
</dbReference>
<keyword evidence="1" id="KW-1133">Transmembrane helix</keyword>
<evidence type="ECO:0000256" key="1">
    <source>
        <dbReference type="SAM" id="Phobius"/>
    </source>
</evidence>
<sequence>MPSQESLVNYQDETKTGHDFTWVVKANNRAYHAQIRKRHFWCLKKRKYADNAIKTAKYNFFTFLPLNLYEQFHRMANVYFLFMILLQVRRLFIPFSISSIFLLFYRDMYIRCFEAPKAVHSLK</sequence>
<reference evidence="3" key="2">
    <citation type="submission" date="2017-12" db="EMBL/GenBank/DDBJ databases">
        <title>Coralsnake Venomics: Analyses of Venom Gland Transcriptomes and Proteomes of Six Brazilian Taxa.</title>
        <authorList>
            <person name="Aird S.D."/>
            <person name="Jorge da Silva N."/>
            <person name="Qiu L."/>
            <person name="Villar-Briones A."/>
            <person name="Aparecida-Saddi V."/>
            <person name="Campos-Telles M.P."/>
            <person name="Grau M."/>
            <person name="Mikheyev A.S."/>
        </authorList>
    </citation>
    <scope>NUCLEOTIDE SEQUENCE</scope>
    <source>
        <tissue evidence="3">Venom_gland</tissue>
    </source>
</reference>
<dbReference type="GO" id="GO:0007030">
    <property type="term" value="P:Golgi organization"/>
    <property type="evidence" value="ECO:0007669"/>
    <property type="project" value="TreeGrafter"/>
</dbReference>
<keyword evidence="1" id="KW-0472">Membrane</keyword>
<feature type="domain" description="P-type ATPase N-terminal" evidence="2">
    <location>
        <begin position="25"/>
        <end position="90"/>
    </location>
</feature>
<dbReference type="AlphaFoldDB" id="A0A2H6NAE7"/>
<accession>A0A2H6NAE7</accession>
<dbReference type="PANTHER" id="PTHR24092:SF78">
    <property type="entry name" value="PHOSPHOLIPID-TRANSPORTING ATPASE IK"/>
    <property type="match status" value="1"/>
</dbReference>
<reference evidence="3" key="1">
    <citation type="submission" date="2017-07" db="EMBL/GenBank/DDBJ databases">
        <authorList>
            <person name="Mikheyev A."/>
            <person name="Grau M."/>
        </authorList>
    </citation>
    <scope>NUCLEOTIDE SEQUENCE</scope>
    <source>
        <tissue evidence="3">Venom_gland</tissue>
    </source>
</reference>